<comment type="caution">
    <text evidence="1">The sequence shown here is derived from an EMBL/GenBank/DDBJ whole genome shotgun (WGS) entry which is preliminary data.</text>
</comment>
<proteinExistence type="predicted"/>
<name>A0AAD4R2U2_9BILA</name>
<protein>
    <submittedName>
        <fullName evidence="1">Uncharacterized protein</fullName>
    </submittedName>
</protein>
<reference evidence="1" key="1">
    <citation type="submission" date="2022-01" db="EMBL/GenBank/DDBJ databases">
        <title>Genome Sequence Resource for Two Populations of Ditylenchus destructor, the Migratory Endoparasitic Phytonematode.</title>
        <authorList>
            <person name="Zhang H."/>
            <person name="Lin R."/>
            <person name="Xie B."/>
        </authorList>
    </citation>
    <scope>NUCLEOTIDE SEQUENCE</scope>
    <source>
        <strain evidence="1">BazhouSP</strain>
    </source>
</reference>
<dbReference type="EMBL" id="JAKKPZ010000053">
    <property type="protein sequence ID" value="KAI1705797.1"/>
    <property type="molecule type" value="Genomic_DNA"/>
</dbReference>
<organism evidence="1 2">
    <name type="scientific">Ditylenchus destructor</name>
    <dbReference type="NCBI Taxonomy" id="166010"/>
    <lineage>
        <taxon>Eukaryota</taxon>
        <taxon>Metazoa</taxon>
        <taxon>Ecdysozoa</taxon>
        <taxon>Nematoda</taxon>
        <taxon>Chromadorea</taxon>
        <taxon>Rhabditida</taxon>
        <taxon>Tylenchina</taxon>
        <taxon>Tylenchomorpha</taxon>
        <taxon>Sphaerularioidea</taxon>
        <taxon>Anguinidae</taxon>
        <taxon>Anguininae</taxon>
        <taxon>Ditylenchus</taxon>
    </lineage>
</organism>
<evidence type="ECO:0000313" key="1">
    <source>
        <dbReference type="EMBL" id="KAI1705797.1"/>
    </source>
</evidence>
<evidence type="ECO:0000313" key="2">
    <source>
        <dbReference type="Proteomes" id="UP001201812"/>
    </source>
</evidence>
<sequence length="367" mass="41863">MTSTRDLQPLTLSLTYNFDFTDCPLGLDYFICQISQAEPNDKPVYVYVRGTFDSDTKFLEFFGQFQLIAFGHKPVVLKALFYEQLALQTNPYLPSSSPEYNIQQNMWGDIRFGLASTRIRDKYLNTKNLLALKLSQRSQNIIVEISYKFDVTIGHPDPRAFPTLLENHATYLARICKELTPKTFGSPRHFWLNINDSLSFADAKLITHLDVDFMRMDLVDLVLTRLYFPLYTPPEFALTNSTFKPILIPLCQFHLPLCALPTSYKSISTTTRCKSSQAPAFMLKSEVYVSPWCSSIIHAVKCEHSVPNLIIGLKSHQSFAVPHSYEWAALLPSSLIASLRMAASQYLHCTAFLRMDSHTYIIADRIP</sequence>
<accession>A0AAD4R2U2</accession>
<gene>
    <name evidence="1" type="ORF">DdX_13410</name>
</gene>
<dbReference type="AlphaFoldDB" id="A0AAD4R2U2"/>
<keyword evidence="2" id="KW-1185">Reference proteome</keyword>
<dbReference type="Proteomes" id="UP001201812">
    <property type="component" value="Unassembled WGS sequence"/>
</dbReference>